<evidence type="ECO:0000259" key="7">
    <source>
        <dbReference type="Pfam" id="PF08281"/>
    </source>
</evidence>
<dbReference type="EMBL" id="FQVI01000006">
    <property type="protein sequence ID" value="SHE81189.1"/>
    <property type="molecule type" value="Genomic_DNA"/>
</dbReference>
<dbReference type="PANTHER" id="PTHR43133:SF8">
    <property type="entry name" value="RNA POLYMERASE SIGMA FACTOR HI_1459-RELATED"/>
    <property type="match status" value="1"/>
</dbReference>
<evidence type="ECO:0000313" key="8">
    <source>
        <dbReference type="EMBL" id="SHE81189.1"/>
    </source>
</evidence>
<dbReference type="Gene3D" id="1.10.10.10">
    <property type="entry name" value="Winged helix-like DNA-binding domain superfamily/Winged helix DNA-binding domain"/>
    <property type="match status" value="1"/>
</dbReference>
<evidence type="ECO:0000256" key="5">
    <source>
        <dbReference type="ARBA" id="ARBA00023163"/>
    </source>
</evidence>
<evidence type="ECO:0000256" key="1">
    <source>
        <dbReference type="ARBA" id="ARBA00010641"/>
    </source>
</evidence>
<dbReference type="InterPro" id="IPR013249">
    <property type="entry name" value="RNA_pol_sigma70_r4_t2"/>
</dbReference>
<dbReference type="PANTHER" id="PTHR43133">
    <property type="entry name" value="RNA POLYMERASE ECF-TYPE SIGMA FACTO"/>
    <property type="match status" value="1"/>
</dbReference>
<dbReference type="STRING" id="1122155.SAMN02745158_01639"/>
<proteinExistence type="inferred from homology"/>
<dbReference type="AlphaFoldDB" id="A0A1M4WIW2"/>
<evidence type="ECO:0000256" key="4">
    <source>
        <dbReference type="ARBA" id="ARBA00023125"/>
    </source>
</evidence>
<feature type="domain" description="RNA polymerase sigma factor 70 region 4 type 2" evidence="7">
    <location>
        <begin position="140"/>
        <end position="174"/>
    </location>
</feature>
<feature type="domain" description="RNA polymerase sigma-70 region 2" evidence="6">
    <location>
        <begin position="11"/>
        <end position="79"/>
    </location>
</feature>
<dbReference type="OrthoDB" id="9789355at2"/>
<gene>
    <name evidence="8" type="ORF">SAMN02745158_01639</name>
</gene>
<dbReference type="GO" id="GO:0016987">
    <property type="term" value="F:sigma factor activity"/>
    <property type="evidence" value="ECO:0007669"/>
    <property type="project" value="UniProtKB-KW"/>
</dbReference>
<dbReference type="InterPro" id="IPR039425">
    <property type="entry name" value="RNA_pol_sigma-70-like"/>
</dbReference>
<protein>
    <submittedName>
        <fullName evidence="8">RNA polymerase sigma factor, sigma-70 family</fullName>
    </submittedName>
</protein>
<keyword evidence="3" id="KW-0731">Sigma factor</keyword>
<accession>A0A1M4WIW2</accession>
<dbReference type="InterPro" id="IPR036388">
    <property type="entry name" value="WH-like_DNA-bd_sf"/>
</dbReference>
<dbReference type="InterPro" id="IPR013324">
    <property type="entry name" value="RNA_pol_sigma_r3/r4-like"/>
</dbReference>
<dbReference type="RefSeq" id="WP_072850719.1">
    <property type="nucleotide sequence ID" value="NZ_FQVI01000006.1"/>
</dbReference>
<organism evidence="8 9">
    <name type="scientific">Lactonifactor longoviformis DSM 17459</name>
    <dbReference type="NCBI Taxonomy" id="1122155"/>
    <lineage>
        <taxon>Bacteria</taxon>
        <taxon>Bacillati</taxon>
        <taxon>Bacillota</taxon>
        <taxon>Clostridia</taxon>
        <taxon>Eubacteriales</taxon>
        <taxon>Clostridiaceae</taxon>
        <taxon>Lactonifactor</taxon>
    </lineage>
</organism>
<dbReference type="InterPro" id="IPR013325">
    <property type="entry name" value="RNA_pol_sigma_r2"/>
</dbReference>
<dbReference type="Pfam" id="PF04542">
    <property type="entry name" value="Sigma70_r2"/>
    <property type="match status" value="1"/>
</dbReference>
<name>A0A1M4WIW2_9CLOT</name>
<evidence type="ECO:0000256" key="2">
    <source>
        <dbReference type="ARBA" id="ARBA00023015"/>
    </source>
</evidence>
<keyword evidence="5" id="KW-0804">Transcription</keyword>
<dbReference type="Pfam" id="PF08281">
    <property type="entry name" value="Sigma70_r4_2"/>
    <property type="match status" value="1"/>
</dbReference>
<evidence type="ECO:0000256" key="3">
    <source>
        <dbReference type="ARBA" id="ARBA00023082"/>
    </source>
</evidence>
<dbReference type="SUPFAM" id="SSF88659">
    <property type="entry name" value="Sigma3 and sigma4 domains of RNA polymerase sigma factors"/>
    <property type="match status" value="1"/>
</dbReference>
<keyword evidence="4" id="KW-0238">DNA-binding</keyword>
<keyword evidence="9" id="KW-1185">Reference proteome</keyword>
<evidence type="ECO:0000313" key="9">
    <source>
        <dbReference type="Proteomes" id="UP000184245"/>
    </source>
</evidence>
<sequence length="188" mass="22692">MDNINKKLQTLYDKYWSLATKVANNVIHDYGWSQDICQEVFVSLYQLVERQELNDDLIKYWLIVTTKHKAIDYCRKAYRKYETVGYEYGENESQEDANVRRSHHARACYVEDEMADDYIKKEFINEMMKDLEEHNKNWHEIIEKSYVEQKDATEIAGELGITVENVRTRLHRAKSWTQKRYQSEYDRL</sequence>
<keyword evidence="2" id="KW-0805">Transcription regulation</keyword>
<comment type="similarity">
    <text evidence="1">Belongs to the sigma-70 factor family. ECF subfamily.</text>
</comment>
<dbReference type="SUPFAM" id="SSF88946">
    <property type="entry name" value="Sigma2 domain of RNA polymerase sigma factors"/>
    <property type="match status" value="1"/>
</dbReference>
<dbReference type="GO" id="GO:0006352">
    <property type="term" value="P:DNA-templated transcription initiation"/>
    <property type="evidence" value="ECO:0007669"/>
    <property type="project" value="InterPro"/>
</dbReference>
<evidence type="ECO:0000259" key="6">
    <source>
        <dbReference type="Pfam" id="PF04542"/>
    </source>
</evidence>
<dbReference type="Proteomes" id="UP000184245">
    <property type="component" value="Unassembled WGS sequence"/>
</dbReference>
<dbReference type="InterPro" id="IPR014284">
    <property type="entry name" value="RNA_pol_sigma-70_dom"/>
</dbReference>
<dbReference type="InterPro" id="IPR007627">
    <property type="entry name" value="RNA_pol_sigma70_r2"/>
</dbReference>
<dbReference type="NCBIfam" id="TIGR02937">
    <property type="entry name" value="sigma70-ECF"/>
    <property type="match status" value="1"/>
</dbReference>
<dbReference type="GO" id="GO:0003677">
    <property type="term" value="F:DNA binding"/>
    <property type="evidence" value="ECO:0007669"/>
    <property type="project" value="UniProtKB-KW"/>
</dbReference>
<reference evidence="8 9" key="1">
    <citation type="submission" date="2016-11" db="EMBL/GenBank/DDBJ databases">
        <authorList>
            <person name="Jaros S."/>
            <person name="Januszkiewicz K."/>
            <person name="Wedrychowicz H."/>
        </authorList>
    </citation>
    <scope>NUCLEOTIDE SEQUENCE [LARGE SCALE GENOMIC DNA]</scope>
    <source>
        <strain evidence="8 9">DSM 17459</strain>
    </source>
</reference>
<dbReference type="Gene3D" id="1.10.1740.10">
    <property type="match status" value="1"/>
</dbReference>